<name>A0A0A8Y8F8_ARUDO</name>
<sequence>MDMGGLGLFDLNVFGWALRMRWLWLNRAEPSRTWSGVQDNPNQEMVSMFAASLSVQVVNGR</sequence>
<proteinExistence type="predicted"/>
<protein>
    <submittedName>
        <fullName evidence="1">Uncharacterized protein</fullName>
    </submittedName>
</protein>
<organism evidence="1">
    <name type="scientific">Arundo donax</name>
    <name type="common">Giant reed</name>
    <name type="synonym">Donax arundinaceus</name>
    <dbReference type="NCBI Taxonomy" id="35708"/>
    <lineage>
        <taxon>Eukaryota</taxon>
        <taxon>Viridiplantae</taxon>
        <taxon>Streptophyta</taxon>
        <taxon>Embryophyta</taxon>
        <taxon>Tracheophyta</taxon>
        <taxon>Spermatophyta</taxon>
        <taxon>Magnoliopsida</taxon>
        <taxon>Liliopsida</taxon>
        <taxon>Poales</taxon>
        <taxon>Poaceae</taxon>
        <taxon>PACMAD clade</taxon>
        <taxon>Arundinoideae</taxon>
        <taxon>Arundineae</taxon>
        <taxon>Arundo</taxon>
    </lineage>
</organism>
<dbReference type="EMBL" id="GBRH01276375">
    <property type="protein sequence ID" value="JAD21520.1"/>
    <property type="molecule type" value="Transcribed_RNA"/>
</dbReference>
<reference evidence="1" key="2">
    <citation type="journal article" date="2015" name="Data Brief">
        <title>Shoot transcriptome of the giant reed, Arundo donax.</title>
        <authorList>
            <person name="Barrero R.A."/>
            <person name="Guerrero F.D."/>
            <person name="Moolhuijzen P."/>
            <person name="Goolsby J.A."/>
            <person name="Tidwell J."/>
            <person name="Bellgard S.E."/>
            <person name="Bellgard M.I."/>
        </authorList>
    </citation>
    <scope>NUCLEOTIDE SEQUENCE</scope>
    <source>
        <tissue evidence="1">Shoot tissue taken approximately 20 cm above the soil surface</tissue>
    </source>
</reference>
<reference evidence="1" key="1">
    <citation type="submission" date="2014-09" db="EMBL/GenBank/DDBJ databases">
        <authorList>
            <person name="Magalhaes I.L.F."/>
            <person name="Oliveira U."/>
            <person name="Santos F.R."/>
            <person name="Vidigal T.H.D.A."/>
            <person name="Brescovit A.D."/>
            <person name="Santos A.J."/>
        </authorList>
    </citation>
    <scope>NUCLEOTIDE SEQUENCE</scope>
    <source>
        <tissue evidence="1">Shoot tissue taken approximately 20 cm above the soil surface</tissue>
    </source>
</reference>
<dbReference type="AlphaFoldDB" id="A0A0A8Y8F8"/>
<accession>A0A0A8Y8F8</accession>
<evidence type="ECO:0000313" key="1">
    <source>
        <dbReference type="EMBL" id="JAD21520.1"/>
    </source>
</evidence>